<gene>
    <name evidence="1" type="ORF">BV22DRAFT_1104899</name>
</gene>
<proteinExistence type="predicted"/>
<dbReference type="Proteomes" id="UP000790709">
    <property type="component" value="Unassembled WGS sequence"/>
</dbReference>
<reference evidence="1" key="1">
    <citation type="journal article" date="2021" name="New Phytol.">
        <title>Evolutionary innovations through gain and loss of genes in the ectomycorrhizal Boletales.</title>
        <authorList>
            <person name="Wu G."/>
            <person name="Miyauchi S."/>
            <person name="Morin E."/>
            <person name="Kuo A."/>
            <person name="Drula E."/>
            <person name="Varga T."/>
            <person name="Kohler A."/>
            <person name="Feng B."/>
            <person name="Cao Y."/>
            <person name="Lipzen A."/>
            <person name="Daum C."/>
            <person name="Hundley H."/>
            <person name="Pangilinan J."/>
            <person name="Johnson J."/>
            <person name="Barry K."/>
            <person name="LaButti K."/>
            <person name="Ng V."/>
            <person name="Ahrendt S."/>
            <person name="Min B."/>
            <person name="Choi I.G."/>
            <person name="Park H."/>
            <person name="Plett J.M."/>
            <person name="Magnuson J."/>
            <person name="Spatafora J.W."/>
            <person name="Nagy L.G."/>
            <person name="Henrissat B."/>
            <person name="Grigoriev I.V."/>
            <person name="Yang Z.L."/>
            <person name="Xu J."/>
            <person name="Martin F.M."/>
        </authorList>
    </citation>
    <scope>NUCLEOTIDE SEQUENCE</scope>
    <source>
        <strain evidence="1">KUC20120723A-06</strain>
    </source>
</reference>
<protein>
    <submittedName>
        <fullName evidence="1">Uncharacterized protein</fullName>
    </submittedName>
</protein>
<accession>A0ACB8BI49</accession>
<evidence type="ECO:0000313" key="2">
    <source>
        <dbReference type="Proteomes" id="UP000790709"/>
    </source>
</evidence>
<dbReference type="EMBL" id="MU266400">
    <property type="protein sequence ID" value="KAH7925536.1"/>
    <property type="molecule type" value="Genomic_DNA"/>
</dbReference>
<sequence>METSVRKAPWSVRSNKIGKGPPPTPVPLPSQMLAWNQNTSNAGPSRAVPESPRRPRFGDIPRIDRSKKLPNPDSRNMPTGFQATTFPSSPSRSQNAKGKGTANAIFGAASQSRVASAFESGSQIFNGGPHPPSPPSSPIRGAFRSVQSGDNVTTVSEDAQYFDDNPEPNADVEMTDGTQPPFIATPFEEEIEEVEPRIWSIDLHRSIMTHIAPDRKSSTFQVLMRAPAPSQCAEKYSLSSAQLLEVLSGTPHSDYDWDYTIGTVCQSLVQMAQVLSISSSIPELSALFSLLAHLTYTIPAFHSVLLSPCEPSQGEKASPQILLILCAVIREKFVDIKEGHEETTGLASLVKETLGFLESMCWNLPDELENQLALIPRSPTILAILLDGSRPQWMLGRSTRLLVWFSTRRGLFRSLLSFPEPETPIPEKKPVDFTRLPHIETLCSHLADTSRIGPDADSMKTFILAFFAMLSVSHPDALTILVESQAVIPSLVLYLTHLSMILWEDDQMLMASPSTASSLIRSMNQTLCLFHHLIFHAESMPNLRERLEIAPARQYNGLIHMFIVTIGRMSYAEPPEWVNARDKLELEQLSDLARELLEEVVEGPEGDSIWATYQEDPDRKSDVVMDDDEEAEARRLDANVL</sequence>
<name>A0ACB8BI49_9AGAM</name>
<comment type="caution">
    <text evidence="1">The sequence shown here is derived from an EMBL/GenBank/DDBJ whole genome shotgun (WGS) entry which is preliminary data.</text>
</comment>
<organism evidence="1 2">
    <name type="scientific">Leucogyrophana mollusca</name>
    <dbReference type="NCBI Taxonomy" id="85980"/>
    <lineage>
        <taxon>Eukaryota</taxon>
        <taxon>Fungi</taxon>
        <taxon>Dikarya</taxon>
        <taxon>Basidiomycota</taxon>
        <taxon>Agaricomycotina</taxon>
        <taxon>Agaricomycetes</taxon>
        <taxon>Agaricomycetidae</taxon>
        <taxon>Boletales</taxon>
        <taxon>Boletales incertae sedis</taxon>
        <taxon>Leucogyrophana</taxon>
    </lineage>
</organism>
<evidence type="ECO:0000313" key="1">
    <source>
        <dbReference type="EMBL" id="KAH7925536.1"/>
    </source>
</evidence>
<keyword evidence="2" id="KW-1185">Reference proteome</keyword>